<dbReference type="EMBL" id="CAMXCT010006536">
    <property type="protein sequence ID" value="CAI4015555.1"/>
    <property type="molecule type" value="Genomic_DNA"/>
</dbReference>
<dbReference type="Proteomes" id="UP001152797">
    <property type="component" value="Unassembled WGS sequence"/>
</dbReference>
<evidence type="ECO:0000313" key="4">
    <source>
        <dbReference type="EMBL" id="CAL4802867.1"/>
    </source>
</evidence>
<keyword evidence="1" id="KW-0812">Transmembrane</keyword>
<gene>
    <name evidence="2" type="ORF">C1SCF055_LOCUS40378</name>
</gene>
<accession>A0A9P1DTT8</accession>
<dbReference type="SUPFAM" id="SSF57184">
    <property type="entry name" value="Growth factor receptor domain"/>
    <property type="match status" value="1"/>
</dbReference>
<feature type="transmembrane region" description="Helical" evidence="1">
    <location>
        <begin position="194"/>
        <end position="215"/>
    </location>
</feature>
<organism evidence="2">
    <name type="scientific">Cladocopium goreaui</name>
    <dbReference type="NCBI Taxonomy" id="2562237"/>
    <lineage>
        <taxon>Eukaryota</taxon>
        <taxon>Sar</taxon>
        <taxon>Alveolata</taxon>
        <taxon>Dinophyceae</taxon>
        <taxon>Suessiales</taxon>
        <taxon>Symbiodiniaceae</taxon>
        <taxon>Cladocopium</taxon>
    </lineage>
</organism>
<evidence type="ECO:0000313" key="3">
    <source>
        <dbReference type="EMBL" id="CAL1168930.1"/>
    </source>
</evidence>
<name>A0A9P1DTT8_9DINO</name>
<feature type="transmembrane region" description="Helical" evidence="1">
    <location>
        <begin position="555"/>
        <end position="578"/>
    </location>
</feature>
<dbReference type="AlphaFoldDB" id="A0A9P1DTT8"/>
<evidence type="ECO:0000256" key="1">
    <source>
        <dbReference type="SAM" id="Phobius"/>
    </source>
</evidence>
<evidence type="ECO:0000313" key="2">
    <source>
        <dbReference type="EMBL" id="CAI4015555.1"/>
    </source>
</evidence>
<reference evidence="2" key="1">
    <citation type="submission" date="2022-10" db="EMBL/GenBank/DDBJ databases">
        <authorList>
            <person name="Chen Y."/>
            <person name="Dougan E. K."/>
            <person name="Chan C."/>
            <person name="Rhodes N."/>
            <person name="Thang M."/>
        </authorList>
    </citation>
    <scope>NUCLEOTIDE SEQUENCE</scope>
</reference>
<dbReference type="EMBL" id="CAMXCT020006536">
    <property type="protein sequence ID" value="CAL1168930.1"/>
    <property type="molecule type" value="Genomic_DNA"/>
</dbReference>
<keyword evidence="5" id="KW-1185">Reference proteome</keyword>
<dbReference type="InterPro" id="IPR009030">
    <property type="entry name" value="Growth_fac_rcpt_cys_sf"/>
</dbReference>
<keyword evidence="1" id="KW-0472">Membrane</keyword>
<dbReference type="Gene3D" id="2.10.50.10">
    <property type="entry name" value="Tumor Necrosis Factor Receptor, subunit A, domain 2"/>
    <property type="match status" value="1"/>
</dbReference>
<feature type="transmembrane region" description="Helical" evidence="1">
    <location>
        <begin position="236"/>
        <end position="256"/>
    </location>
</feature>
<comment type="caution">
    <text evidence="2">The sequence shown here is derived from an EMBL/GenBank/DDBJ whole genome shotgun (WGS) entry which is preliminary data.</text>
</comment>
<dbReference type="OrthoDB" id="448464at2759"/>
<dbReference type="EMBL" id="CAMXCT030006536">
    <property type="protein sequence ID" value="CAL4802867.1"/>
    <property type="molecule type" value="Genomic_DNA"/>
</dbReference>
<feature type="transmembrane region" description="Helical" evidence="1">
    <location>
        <begin position="514"/>
        <end position="534"/>
    </location>
</feature>
<feature type="transmembrane region" description="Helical" evidence="1">
    <location>
        <begin position="584"/>
        <end position="604"/>
    </location>
</feature>
<proteinExistence type="predicted"/>
<reference evidence="3" key="2">
    <citation type="submission" date="2024-04" db="EMBL/GenBank/DDBJ databases">
        <authorList>
            <person name="Chen Y."/>
            <person name="Shah S."/>
            <person name="Dougan E. K."/>
            <person name="Thang M."/>
            <person name="Chan C."/>
        </authorList>
    </citation>
    <scope>NUCLEOTIDE SEQUENCE [LARGE SCALE GENOMIC DNA]</scope>
</reference>
<dbReference type="PANTHER" id="PTHR11319">
    <property type="entry name" value="G PROTEIN-COUPLED RECEPTOR-RELATED"/>
    <property type="match status" value="1"/>
</dbReference>
<keyword evidence="1" id="KW-1133">Transmembrane helix</keyword>
<feature type="transmembrane region" description="Helical" evidence="1">
    <location>
        <begin position="625"/>
        <end position="643"/>
    </location>
</feature>
<protein>
    <submittedName>
        <fullName evidence="4">Light-harvesting complex I LH38 protein</fullName>
    </submittedName>
</protein>
<sequence length="1167" mass="130606">MTRQLKATGAVKVGAQGFKALNKGFSSMAMAEAGFISKAGASSCEACGLGYYAPEAGLSECLPCQLGHSANTTGRSTCSSCPAGTFGFMGLCQECPVGSFQAVPGQSACREDGLGQRSLSNGTVLPGNVPGFYAIWAVSEDEAFRRASFEMEPCVKEEACLAERCGQGSTGRQCFGVLGGFSAGASARYKCVSWQLYMAIGIAMAVLYLAAYTRFATVLATSEEASHQLYLMMLKMLMNHCASMSVLLSCFLRATMHGPLLESFLSLVMITDGVPPCGNEVFSLHCLLQPWRTQELRQAFDALANTSQVDYSSPTLAEARATLATFHRTTELRSLIFWASLPLVAALLPCLLLLMWLRIYMARHAQHWLKAAEFSSKVHFDGLDVTCGSYPPEALQQIMAISSRRLWGLSWPLMHCNAWVHSTPPTRSMLGSFCCCLLSPILFIPRLFSKLDLLRFWTETVPLRTCLLYFFWFPAARRCFSTLHCQRLGAAAVPMPGTVMYSNGVLECDLSQPLLLLSLLAGSLWTMWPFFCWFQLYQRRSMDASFRRPYGIMLLGYNTSCWWWEVVVCLQKFLFIVIEAVPFSAVQECFLIVCVSLAAMLCHVTWRPFDHRWFDLLIRLEIKHLLVLLCSAFLCMISLQNWLLPETTVILMASLQGIYVLTLLLSFGHLKLLSTETSSLKHWEKGCLKRFLKFLLAYKRWYNDSEPYIAYDNYPCLPGCGDRVRVKSASGATDELFAAKSTPTVLLSVRIKVHRYVSVLANVGGQCTLPHLPIGRQLEAAGQESHAQVRCKLSDVPRHLQKCSFVSSVEQREVTRELLFTVAALAKDSATMSSFLLDFVVRAAFLMAADLRERHSEADELPQEVDKHAWQEANRKRDLLVIASMAEEQRQRDLLYGKATRGGPSIQKDLELEEEAISGWGLQLLQDAVAETDQSVAMTDAGHGRRPEIGEAVAVVHQKVYRMFSPTIFRRGCTLQELKASMLLLRNTPRDELQQWLDFFEKVWFLEFLDSDKEIHLMSGTRLEQGVHADAMEILKAFRRPRRVTQNALGEPVQDGMDENNIKVYLKWVRFVLYHYCGGIQAVDLGDVMRTRLSRPSRFVIQNQMEKVHEEVVVSVDEDALQRVEKGLEAALAEGLGLEPAQTALERLERGVDRALSLDESADEISL</sequence>
<feature type="transmembrane region" description="Helical" evidence="1">
    <location>
        <begin position="335"/>
        <end position="357"/>
    </location>
</feature>
<dbReference type="PANTHER" id="PTHR11319:SF35">
    <property type="entry name" value="OUTER MEMBRANE PROTEIN PMPC-RELATED"/>
    <property type="match status" value="1"/>
</dbReference>
<evidence type="ECO:0000313" key="5">
    <source>
        <dbReference type="Proteomes" id="UP001152797"/>
    </source>
</evidence>
<dbReference type="SMART" id="SM01411">
    <property type="entry name" value="Ephrin_rec_like"/>
    <property type="match status" value="2"/>
</dbReference>